<dbReference type="Proteomes" id="UP001175211">
    <property type="component" value="Unassembled WGS sequence"/>
</dbReference>
<keyword evidence="3" id="KW-1185">Reference proteome</keyword>
<feature type="transmembrane region" description="Helical" evidence="1">
    <location>
        <begin position="139"/>
        <end position="164"/>
    </location>
</feature>
<dbReference type="RefSeq" id="XP_060337464.1">
    <property type="nucleotide sequence ID" value="XM_060469197.1"/>
</dbReference>
<keyword evidence="1" id="KW-0812">Transmembrane</keyword>
<dbReference type="EMBL" id="JAUEPS010000003">
    <property type="protein sequence ID" value="KAK0466872.1"/>
    <property type="molecule type" value="Genomic_DNA"/>
</dbReference>
<evidence type="ECO:0000313" key="3">
    <source>
        <dbReference type="Proteomes" id="UP001175211"/>
    </source>
</evidence>
<accession>A0AA39TQD9</accession>
<gene>
    <name evidence="2" type="ORF">EV420DRAFT_1474298</name>
</gene>
<sequence>MIECIICYDPLTDPYAAACDGSPSTRHNNAYANALPVIQRSISGYSSDSRLMVVGSEALVEELSALRTQVKDLDACNASLKTEVEGLRSEVEGYKSLTEELLADMYTEDENRQQERNRVACALHGVFTSIRTVFLRKTVLLGVLSALWNALVSVGCALFLQTVWLGIEIVWRVVTRPEECLREVAFYVWLFTDVAASAMILALALLGILCGDYECIVIWLDFGYPRLCGLLECIGRKSNACLVRRFSEE</sequence>
<feature type="transmembrane region" description="Helical" evidence="1">
    <location>
        <begin position="184"/>
        <end position="209"/>
    </location>
</feature>
<dbReference type="AlphaFoldDB" id="A0AA39TQD9"/>
<organism evidence="2 3">
    <name type="scientific">Armillaria tabescens</name>
    <name type="common">Ringless honey mushroom</name>
    <name type="synonym">Agaricus tabescens</name>
    <dbReference type="NCBI Taxonomy" id="1929756"/>
    <lineage>
        <taxon>Eukaryota</taxon>
        <taxon>Fungi</taxon>
        <taxon>Dikarya</taxon>
        <taxon>Basidiomycota</taxon>
        <taxon>Agaricomycotina</taxon>
        <taxon>Agaricomycetes</taxon>
        <taxon>Agaricomycetidae</taxon>
        <taxon>Agaricales</taxon>
        <taxon>Marasmiineae</taxon>
        <taxon>Physalacriaceae</taxon>
        <taxon>Desarmillaria</taxon>
    </lineage>
</organism>
<keyword evidence="1" id="KW-1133">Transmembrane helix</keyword>
<keyword evidence="1" id="KW-0472">Membrane</keyword>
<comment type="caution">
    <text evidence="2">The sequence shown here is derived from an EMBL/GenBank/DDBJ whole genome shotgun (WGS) entry which is preliminary data.</text>
</comment>
<name>A0AA39TQD9_ARMTA</name>
<dbReference type="GeneID" id="85352745"/>
<evidence type="ECO:0000313" key="2">
    <source>
        <dbReference type="EMBL" id="KAK0466872.1"/>
    </source>
</evidence>
<proteinExistence type="predicted"/>
<evidence type="ECO:0000256" key="1">
    <source>
        <dbReference type="SAM" id="Phobius"/>
    </source>
</evidence>
<protein>
    <submittedName>
        <fullName evidence="2">Uncharacterized protein</fullName>
    </submittedName>
</protein>
<reference evidence="2" key="1">
    <citation type="submission" date="2023-06" db="EMBL/GenBank/DDBJ databases">
        <authorList>
            <consortium name="Lawrence Berkeley National Laboratory"/>
            <person name="Ahrendt S."/>
            <person name="Sahu N."/>
            <person name="Indic B."/>
            <person name="Wong-Bajracharya J."/>
            <person name="Merenyi Z."/>
            <person name="Ke H.-M."/>
            <person name="Monk M."/>
            <person name="Kocsube S."/>
            <person name="Drula E."/>
            <person name="Lipzen A."/>
            <person name="Balint B."/>
            <person name="Henrissat B."/>
            <person name="Andreopoulos B."/>
            <person name="Martin F.M."/>
            <person name="Harder C.B."/>
            <person name="Rigling D."/>
            <person name="Ford K.L."/>
            <person name="Foster G.D."/>
            <person name="Pangilinan J."/>
            <person name="Papanicolaou A."/>
            <person name="Barry K."/>
            <person name="LaButti K."/>
            <person name="Viragh M."/>
            <person name="Koriabine M."/>
            <person name="Yan M."/>
            <person name="Riley R."/>
            <person name="Champramary S."/>
            <person name="Plett K.L."/>
            <person name="Tsai I.J."/>
            <person name="Slot J."/>
            <person name="Sipos G."/>
            <person name="Plett J."/>
            <person name="Nagy L.G."/>
            <person name="Grigoriev I.V."/>
        </authorList>
    </citation>
    <scope>NUCLEOTIDE SEQUENCE</scope>
    <source>
        <strain evidence="2">CCBAS 213</strain>
    </source>
</reference>